<proteinExistence type="predicted"/>
<dbReference type="AlphaFoldDB" id="A0A800MSX6"/>
<organism evidence="1 2">
    <name type="scientific">Cytobacillus firmus</name>
    <name type="common">Bacillus firmus</name>
    <dbReference type="NCBI Taxonomy" id="1399"/>
    <lineage>
        <taxon>Bacteria</taxon>
        <taxon>Bacillati</taxon>
        <taxon>Bacillota</taxon>
        <taxon>Bacilli</taxon>
        <taxon>Bacillales</taxon>
        <taxon>Bacillaceae</taxon>
        <taxon>Cytobacillus</taxon>
    </lineage>
</organism>
<reference evidence="1 2" key="1">
    <citation type="journal article" date="2020" name="G3 (Bethesda)">
        <title>Whole Genome Sequencing and Comparative Genomics of Two Nematicidal Bacillus Strains Reveals a Wide Range of Possible Virulence Factors.</title>
        <authorList>
            <person name="Susic N."/>
            <person name="Janezic S."/>
            <person name="Rupnik M."/>
            <person name="Geric Stare B."/>
        </authorList>
    </citation>
    <scope>NUCLEOTIDE SEQUENCE [LARGE SCALE GENOMIC DNA]</scope>
    <source>
        <strain evidence="1 2">I-1582</strain>
    </source>
</reference>
<dbReference type="Proteomes" id="UP000465778">
    <property type="component" value="Unassembled WGS sequence"/>
</dbReference>
<sequence>MEGFGLNSFLYSLLCLSENILCCFSEAFFMKKLPFIDFFF</sequence>
<evidence type="ECO:0000313" key="1">
    <source>
        <dbReference type="EMBL" id="KAF0821811.1"/>
    </source>
</evidence>
<name>A0A800MSX6_CYTFI</name>
<gene>
    <name evidence="1" type="ORF">KIS1582_4433</name>
</gene>
<comment type="caution">
    <text evidence="1">The sequence shown here is derived from an EMBL/GenBank/DDBJ whole genome shotgun (WGS) entry which is preliminary data.</text>
</comment>
<evidence type="ECO:0000313" key="2">
    <source>
        <dbReference type="Proteomes" id="UP000465778"/>
    </source>
</evidence>
<protein>
    <submittedName>
        <fullName evidence="1">Uncharacterized protein</fullName>
    </submittedName>
</protein>
<accession>A0A800MSX6</accession>
<dbReference type="EMBL" id="VDEM01000081">
    <property type="protein sequence ID" value="KAF0821811.1"/>
    <property type="molecule type" value="Genomic_DNA"/>
</dbReference>